<evidence type="ECO:0000256" key="1">
    <source>
        <dbReference type="ARBA" id="ARBA00008270"/>
    </source>
</evidence>
<dbReference type="Gene3D" id="3.10.310.10">
    <property type="entry name" value="Diaminopimelate Epimerase, Chain A, domain 1"/>
    <property type="match status" value="2"/>
</dbReference>
<dbReference type="Pfam" id="PF02567">
    <property type="entry name" value="PhzC-PhzF"/>
    <property type="match status" value="1"/>
</dbReference>
<dbReference type="SUPFAM" id="SSF54506">
    <property type="entry name" value="Diaminopimelate epimerase-like"/>
    <property type="match status" value="1"/>
</dbReference>
<sequence length="289" mass="32102">MEVMVYTLNAFATDQNGGNPAGVVLEADLLKHKDMQTIAHIVGFSETAFIQTSSIADFKIQFFTPNAEVDLCGHATIATFYLMVCQQKISHGTYTLECKAGLLQVTVEKDHHIFLSQALPTFYDQPDREDIIKSLHISAEDLDQRLPLEIVSTGLKDILVPIRSLEVLNKITPDFDQITLLSKKYQVIGFHLFTLETKNGMIATCRNFAPLYDIPEESATGTSCGALTCYLYKHKIISDHTIHRLAFAQGHSMNQPSTIISRLSVKQGRITQIEVGGTASNIQKRSVTL</sequence>
<dbReference type="EMBL" id="CP033464">
    <property type="protein sequence ID" value="QDX91501.1"/>
    <property type="molecule type" value="Genomic_DNA"/>
</dbReference>
<name>A0A518V3D4_BRELA</name>
<protein>
    <submittedName>
        <fullName evidence="4">PhzF family phenazine biosynthesis protein</fullName>
    </submittedName>
</protein>
<dbReference type="OrthoDB" id="9788221at2"/>
<dbReference type="PIRSF" id="PIRSF016184">
    <property type="entry name" value="PhzC_PhzF"/>
    <property type="match status" value="1"/>
</dbReference>
<dbReference type="PANTHER" id="PTHR13774">
    <property type="entry name" value="PHENAZINE BIOSYNTHESIS PROTEIN"/>
    <property type="match status" value="1"/>
</dbReference>
<dbReference type="PANTHER" id="PTHR13774:SF39">
    <property type="entry name" value="BIOSYNTHESIS PROTEIN, PUTATIVE-RELATED"/>
    <property type="match status" value="1"/>
</dbReference>
<dbReference type="GO" id="GO:0016853">
    <property type="term" value="F:isomerase activity"/>
    <property type="evidence" value="ECO:0007669"/>
    <property type="project" value="UniProtKB-KW"/>
</dbReference>
<reference evidence="4 5" key="1">
    <citation type="submission" date="2018-11" db="EMBL/GenBank/DDBJ databases">
        <title>Phylogenetic determinants of toxin gene distribution in genomes of Brevibacillus laterosporus.</title>
        <authorList>
            <person name="Glare T.R."/>
            <person name="Durrant A."/>
            <person name="Berry C."/>
            <person name="Palma L."/>
            <person name="Ormskirk M."/>
            <person name="Cox M.O."/>
        </authorList>
    </citation>
    <scope>NUCLEOTIDE SEQUENCE [LARGE SCALE GENOMIC DNA]</scope>
    <source>
        <strain evidence="4 5">1821L</strain>
    </source>
</reference>
<evidence type="ECO:0000313" key="4">
    <source>
        <dbReference type="EMBL" id="QDX91501.1"/>
    </source>
</evidence>
<dbReference type="NCBIfam" id="TIGR00654">
    <property type="entry name" value="PhzF_family"/>
    <property type="match status" value="1"/>
</dbReference>
<accession>A0A518V3D4</accession>
<comment type="similarity">
    <text evidence="1">Belongs to the PhzF family.</text>
</comment>
<evidence type="ECO:0000256" key="2">
    <source>
        <dbReference type="ARBA" id="ARBA00023235"/>
    </source>
</evidence>
<gene>
    <name evidence="4" type="ORF">EEL30_03390</name>
</gene>
<feature type="active site" evidence="3">
    <location>
        <position position="46"/>
    </location>
</feature>
<keyword evidence="2" id="KW-0413">Isomerase</keyword>
<proteinExistence type="inferred from homology"/>
<dbReference type="InterPro" id="IPR003719">
    <property type="entry name" value="Phenazine_PhzF-like"/>
</dbReference>
<dbReference type="AlphaFoldDB" id="A0A518V3D4"/>
<dbReference type="Proteomes" id="UP000319432">
    <property type="component" value="Chromosome"/>
</dbReference>
<evidence type="ECO:0000256" key="3">
    <source>
        <dbReference type="PIRSR" id="PIRSR016184-1"/>
    </source>
</evidence>
<dbReference type="GO" id="GO:0005737">
    <property type="term" value="C:cytoplasm"/>
    <property type="evidence" value="ECO:0007669"/>
    <property type="project" value="TreeGrafter"/>
</dbReference>
<keyword evidence="5" id="KW-1185">Reference proteome</keyword>
<evidence type="ECO:0000313" key="5">
    <source>
        <dbReference type="Proteomes" id="UP000319432"/>
    </source>
</evidence>
<organism evidence="4 5">
    <name type="scientific">Brevibacillus laterosporus</name>
    <name type="common">Bacillus laterosporus</name>
    <dbReference type="NCBI Taxonomy" id="1465"/>
    <lineage>
        <taxon>Bacteria</taxon>
        <taxon>Bacillati</taxon>
        <taxon>Bacillota</taxon>
        <taxon>Bacilli</taxon>
        <taxon>Bacillales</taxon>
        <taxon>Paenibacillaceae</taxon>
        <taxon>Brevibacillus</taxon>
    </lineage>
</organism>